<dbReference type="PANTHER" id="PTHR47290">
    <property type="entry name" value="RING FINGER PROTEIN"/>
    <property type="match status" value="1"/>
</dbReference>
<feature type="region of interest" description="Disordered" evidence="1">
    <location>
        <begin position="39"/>
        <end position="65"/>
    </location>
</feature>
<proteinExistence type="predicted"/>
<organism evidence="2 3">
    <name type="scientific">Brassica cretica</name>
    <name type="common">Mustard</name>
    <dbReference type="NCBI Taxonomy" id="69181"/>
    <lineage>
        <taxon>Eukaryota</taxon>
        <taxon>Viridiplantae</taxon>
        <taxon>Streptophyta</taxon>
        <taxon>Embryophyta</taxon>
        <taxon>Tracheophyta</taxon>
        <taxon>Spermatophyta</taxon>
        <taxon>Magnoliopsida</taxon>
        <taxon>eudicotyledons</taxon>
        <taxon>Gunneridae</taxon>
        <taxon>Pentapetalae</taxon>
        <taxon>rosids</taxon>
        <taxon>malvids</taxon>
        <taxon>Brassicales</taxon>
        <taxon>Brassicaceae</taxon>
        <taxon>Brassiceae</taxon>
        <taxon>Brassica</taxon>
    </lineage>
</organism>
<feature type="compositionally biased region" description="Basic and acidic residues" evidence="1">
    <location>
        <begin position="42"/>
        <end position="65"/>
    </location>
</feature>
<name>A0A8S9KWL1_BRACR</name>
<gene>
    <name evidence="2" type="ORF">F2Q68_00007286</name>
</gene>
<dbReference type="AlphaFoldDB" id="A0A8S9KWL1"/>
<dbReference type="PANTHER" id="PTHR47290:SF4">
    <property type="entry name" value="RING FINGER PROTEIN"/>
    <property type="match status" value="1"/>
</dbReference>
<dbReference type="Proteomes" id="UP000712281">
    <property type="component" value="Unassembled WGS sequence"/>
</dbReference>
<sequence length="206" mass="23395">MVPDTESSSSTTLLLSCGFSNNFAFMRLLQKAHYFSAVPEDDNNKDHQNDATPDIDHRQHHQTDTAARRNSFLELNLSSGGSNREGVGLPLSSLFHHQHQQGGMMINPLMFPTRPDQEMIGSWAAAAFRMPQNLMEPTPSSASLIMPLIGPYFGRTNFQQQTREPFLPQIHKSYLRIKDGKMTVRLLMKYLVNKLRLEHESQLRGN</sequence>
<evidence type="ECO:0000313" key="2">
    <source>
        <dbReference type="EMBL" id="KAF2598789.1"/>
    </source>
</evidence>
<accession>A0A8S9KWL1</accession>
<evidence type="ECO:0000256" key="1">
    <source>
        <dbReference type="SAM" id="MobiDB-lite"/>
    </source>
</evidence>
<dbReference type="InterPro" id="IPR044171">
    <property type="entry name" value="LAX2-like"/>
</dbReference>
<dbReference type="EMBL" id="QGKW02000717">
    <property type="protein sequence ID" value="KAF2598789.1"/>
    <property type="molecule type" value="Genomic_DNA"/>
</dbReference>
<evidence type="ECO:0000313" key="3">
    <source>
        <dbReference type="Proteomes" id="UP000712281"/>
    </source>
</evidence>
<protein>
    <submittedName>
        <fullName evidence="2">Uncharacterized protein</fullName>
    </submittedName>
</protein>
<reference evidence="2" key="1">
    <citation type="submission" date="2019-12" db="EMBL/GenBank/DDBJ databases">
        <title>Genome sequencing and annotation of Brassica cretica.</title>
        <authorList>
            <person name="Studholme D.J."/>
            <person name="Sarris P.F."/>
        </authorList>
    </citation>
    <scope>NUCLEOTIDE SEQUENCE</scope>
    <source>
        <strain evidence="2">PFS-001/15</strain>
        <tissue evidence="2">Leaf</tissue>
    </source>
</reference>
<comment type="caution">
    <text evidence="2">The sequence shown here is derived from an EMBL/GenBank/DDBJ whole genome shotgun (WGS) entry which is preliminary data.</text>
</comment>